<evidence type="ECO:0000313" key="2">
    <source>
        <dbReference type="EMBL" id="CAH0052580.1"/>
    </source>
</evidence>
<sequence>MATSGRDESISLSAAIKGGGIGPKLAGDNIEIYPSGVAMADDDDASDEEDESLARLQRTVLDLVSRWQWADGGRRTGPGAPRPAATGSHTPFTYWKPESSPLRLRKQSRKISPAQCCDWLVPIIGLLEGLQADILVARQWFSTDGPAPALFLCQRWALAGDRTA</sequence>
<protein>
    <submittedName>
        <fullName evidence="2">Uncharacterized protein</fullName>
    </submittedName>
</protein>
<feature type="compositionally biased region" description="Low complexity" evidence="1">
    <location>
        <begin position="77"/>
        <end position="87"/>
    </location>
</feature>
<comment type="caution">
    <text evidence="2">The sequence shown here is derived from an EMBL/GenBank/DDBJ whole genome shotgun (WGS) entry which is preliminary data.</text>
</comment>
<organism evidence="2 3">
    <name type="scientific">Clonostachys solani</name>
    <dbReference type="NCBI Taxonomy" id="160281"/>
    <lineage>
        <taxon>Eukaryota</taxon>
        <taxon>Fungi</taxon>
        <taxon>Dikarya</taxon>
        <taxon>Ascomycota</taxon>
        <taxon>Pezizomycotina</taxon>
        <taxon>Sordariomycetes</taxon>
        <taxon>Hypocreomycetidae</taxon>
        <taxon>Hypocreales</taxon>
        <taxon>Bionectriaceae</taxon>
        <taxon>Clonostachys</taxon>
    </lineage>
</organism>
<dbReference type="EMBL" id="CABFOC020000045">
    <property type="protein sequence ID" value="CAH0052580.1"/>
    <property type="molecule type" value="Genomic_DNA"/>
</dbReference>
<keyword evidence="3" id="KW-1185">Reference proteome</keyword>
<reference evidence="2" key="1">
    <citation type="submission" date="2021-10" db="EMBL/GenBank/DDBJ databases">
        <authorList>
            <person name="Piombo E."/>
        </authorList>
    </citation>
    <scope>NUCLEOTIDE SEQUENCE</scope>
</reference>
<feature type="region of interest" description="Disordered" evidence="1">
    <location>
        <begin position="70"/>
        <end position="92"/>
    </location>
</feature>
<gene>
    <name evidence="2" type="ORF">CSOL1703_00004444</name>
</gene>
<name>A0A9N9ZC43_9HYPO</name>
<dbReference type="Proteomes" id="UP000775872">
    <property type="component" value="Unassembled WGS sequence"/>
</dbReference>
<evidence type="ECO:0000313" key="3">
    <source>
        <dbReference type="Proteomes" id="UP000775872"/>
    </source>
</evidence>
<dbReference type="AlphaFoldDB" id="A0A9N9ZC43"/>
<evidence type="ECO:0000256" key="1">
    <source>
        <dbReference type="SAM" id="MobiDB-lite"/>
    </source>
</evidence>
<proteinExistence type="predicted"/>
<accession>A0A9N9ZC43</accession>